<gene>
    <name evidence="2" type="ORF">GCM10023322_21180</name>
</gene>
<dbReference type="Proteomes" id="UP001501570">
    <property type="component" value="Unassembled WGS sequence"/>
</dbReference>
<sequence length="352" mass="37258">MTSPADPTAGEPGSGGNQRLRLAILAAITAVAVAVAVGYVVYAHGQRAEASAKGPKTATTSLAAVSSGPHVVFRSTALGSGYGHIAVASLSNPDGPRAITPTSCDRVYAGRASALCLVADRGMVTTYRALTLGPDWQTVGQAPLPGLPSRARMSPDGSLNVTTTFVYGDSYTNPGQFSTRTLIAHTDGQQIADLEQFTLVIDGRRVTAADRNFWGVTFADDDTFYATAATGGHTWLVRGSIAQRRMVSIREDVECPSLSPDKTRIAFKKHGDLPAGHWRLAVYDLTTGKETLLAEPRSVDDQVEWLDNDHVLYGLPRIGAAAATQDVWVVPADGTGSARVFVHNAWSPSVVR</sequence>
<keyword evidence="1" id="KW-1133">Transmembrane helix</keyword>
<keyword evidence="1" id="KW-0472">Membrane</keyword>
<proteinExistence type="predicted"/>
<dbReference type="Gene3D" id="2.120.10.30">
    <property type="entry name" value="TolB, C-terminal domain"/>
    <property type="match status" value="1"/>
</dbReference>
<feature type="transmembrane region" description="Helical" evidence="1">
    <location>
        <begin position="20"/>
        <end position="42"/>
    </location>
</feature>
<accession>A0ABP9RQY9</accession>
<evidence type="ECO:0000313" key="3">
    <source>
        <dbReference type="Proteomes" id="UP001501570"/>
    </source>
</evidence>
<reference evidence="3" key="1">
    <citation type="journal article" date="2019" name="Int. J. Syst. Evol. Microbiol.">
        <title>The Global Catalogue of Microorganisms (GCM) 10K type strain sequencing project: providing services to taxonomists for standard genome sequencing and annotation.</title>
        <authorList>
            <consortium name="The Broad Institute Genomics Platform"/>
            <consortium name="The Broad Institute Genome Sequencing Center for Infectious Disease"/>
            <person name="Wu L."/>
            <person name="Ma J."/>
        </authorList>
    </citation>
    <scope>NUCLEOTIDE SEQUENCE [LARGE SCALE GENOMIC DNA]</scope>
    <source>
        <strain evidence="3">JCM 18304</strain>
    </source>
</reference>
<keyword evidence="3" id="KW-1185">Reference proteome</keyword>
<comment type="caution">
    <text evidence="2">The sequence shown here is derived from an EMBL/GenBank/DDBJ whole genome shotgun (WGS) entry which is preliminary data.</text>
</comment>
<keyword evidence="1" id="KW-0812">Transmembrane</keyword>
<protein>
    <submittedName>
        <fullName evidence="2">PD40 domain-containing protein</fullName>
    </submittedName>
</protein>
<dbReference type="RefSeq" id="WP_345628437.1">
    <property type="nucleotide sequence ID" value="NZ_BAABJQ010000005.1"/>
</dbReference>
<dbReference type="EMBL" id="BAABJQ010000005">
    <property type="protein sequence ID" value="GAA5182996.1"/>
    <property type="molecule type" value="Genomic_DNA"/>
</dbReference>
<name>A0ABP9RQY9_9ACTN</name>
<dbReference type="SUPFAM" id="SSF82171">
    <property type="entry name" value="DPP6 N-terminal domain-like"/>
    <property type="match status" value="1"/>
</dbReference>
<evidence type="ECO:0000313" key="2">
    <source>
        <dbReference type="EMBL" id="GAA5182996.1"/>
    </source>
</evidence>
<organism evidence="2 3">
    <name type="scientific">Rugosimonospora acidiphila</name>
    <dbReference type="NCBI Taxonomy" id="556531"/>
    <lineage>
        <taxon>Bacteria</taxon>
        <taxon>Bacillati</taxon>
        <taxon>Actinomycetota</taxon>
        <taxon>Actinomycetes</taxon>
        <taxon>Micromonosporales</taxon>
        <taxon>Micromonosporaceae</taxon>
        <taxon>Rugosimonospora</taxon>
    </lineage>
</organism>
<dbReference type="InterPro" id="IPR011042">
    <property type="entry name" value="6-blade_b-propeller_TolB-like"/>
</dbReference>
<evidence type="ECO:0000256" key="1">
    <source>
        <dbReference type="SAM" id="Phobius"/>
    </source>
</evidence>